<dbReference type="AlphaFoldDB" id="A0AA50KB13"/>
<dbReference type="PANTHER" id="PTHR30353">
    <property type="entry name" value="INNER MEMBRANE PROTEIN DEDA-RELATED"/>
    <property type="match status" value="1"/>
</dbReference>
<evidence type="ECO:0000256" key="2">
    <source>
        <dbReference type="ARBA" id="ARBA00010792"/>
    </source>
</evidence>
<name>A0AA50KB13_9GAMM</name>
<dbReference type="InterPro" id="IPR032818">
    <property type="entry name" value="DedA-like"/>
</dbReference>
<accession>A0AA50KB13</accession>
<dbReference type="RefSeq" id="WP_168823092.1">
    <property type="nucleotide sequence ID" value="NZ_CP132914.1"/>
</dbReference>
<organism evidence="10">
    <name type="scientific">Shewanella oncorhynchi</name>
    <dbReference type="NCBI Taxonomy" id="2726434"/>
    <lineage>
        <taxon>Bacteria</taxon>
        <taxon>Pseudomonadati</taxon>
        <taxon>Pseudomonadota</taxon>
        <taxon>Gammaproteobacteria</taxon>
        <taxon>Alteromonadales</taxon>
        <taxon>Shewanellaceae</taxon>
        <taxon>Shewanella</taxon>
    </lineage>
</organism>
<feature type="transmembrane region" description="Helical" evidence="7">
    <location>
        <begin position="68"/>
        <end position="87"/>
    </location>
</feature>
<evidence type="ECO:0000259" key="8">
    <source>
        <dbReference type="Pfam" id="PF09335"/>
    </source>
</evidence>
<evidence type="ECO:0000256" key="5">
    <source>
        <dbReference type="ARBA" id="ARBA00022989"/>
    </source>
</evidence>
<comment type="subcellular location">
    <subcellularLocation>
        <location evidence="1 7">Cell membrane</location>
        <topology evidence="1 7">Multi-pass membrane protein</topology>
    </subcellularLocation>
</comment>
<evidence type="ECO:0000256" key="3">
    <source>
        <dbReference type="ARBA" id="ARBA00022475"/>
    </source>
</evidence>
<proteinExistence type="inferred from homology"/>
<dbReference type="GO" id="GO:0005886">
    <property type="term" value="C:plasma membrane"/>
    <property type="evidence" value="ECO:0007669"/>
    <property type="project" value="UniProtKB-SubCell"/>
</dbReference>
<evidence type="ECO:0000256" key="6">
    <source>
        <dbReference type="ARBA" id="ARBA00023136"/>
    </source>
</evidence>
<dbReference type="PANTHER" id="PTHR30353:SF11">
    <property type="entry name" value="INNER MEMBRANE PROTEIN YQJA"/>
    <property type="match status" value="1"/>
</dbReference>
<protein>
    <submittedName>
        <fullName evidence="10">DedA family protein</fullName>
    </submittedName>
</protein>
<dbReference type="InterPro" id="IPR032816">
    <property type="entry name" value="VTT_dom"/>
</dbReference>
<dbReference type="Pfam" id="PF09335">
    <property type="entry name" value="VTT_dom"/>
    <property type="match status" value="1"/>
</dbReference>
<keyword evidence="6 7" id="KW-0472">Membrane</keyword>
<keyword evidence="3 7" id="KW-1003">Cell membrane</keyword>
<evidence type="ECO:0000313" key="9">
    <source>
        <dbReference type="EMBL" id="NLQ21737.1"/>
    </source>
</evidence>
<dbReference type="KEGG" id="sog:RA178_14725"/>
<dbReference type="GeneID" id="301340462"/>
<feature type="domain" description="VTT" evidence="8">
    <location>
        <begin position="48"/>
        <end position="172"/>
    </location>
</feature>
<feature type="transmembrane region" description="Helical" evidence="7">
    <location>
        <begin position="152"/>
        <end position="175"/>
    </location>
</feature>
<dbReference type="EMBL" id="JABAEB010000002">
    <property type="protein sequence ID" value="NLQ21737.1"/>
    <property type="molecule type" value="Genomic_DNA"/>
</dbReference>
<keyword evidence="11" id="KW-1185">Reference proteome</keyword>
<evidence type="ECO:0000313" key="10">
    <source>
        <dbReference type="EMBL" id="WMB71673.1"/>
    </source>
</evidence>
<reference evidence="9 11" key="1">
    <citation type="submission" date="2020-04" db="EMBL/GenBank/DDBJ databases">
        <title>The first description of lens atrophy caused by putative novel Shewanella sp. that is a new emerging pathogen for cultured rainbow trout?</title>
        <authorList>
            <person name="Saticioglu I.B."/>
            <person name="Duman M."/>
            <person name="Altun S."/>
        </authorList>
    </citation>
    <scope>NUCLEOTIDE SEQUENCE [LARGE SCALE GENOMIC DNA]</scope>
    <source>
        <strain evidence="9 11">S-1</strain>
    </source>
</reference>
<keyword evidence="5 7" id="KW-1133">Transmembrane helix</keyword>
<gene>
    <name evidence="9" type="ORF">HGO26_02420</name>
    <name evidence="10" type="ORF">RA178_14725</name>
</gene>
<dbReference type="EMBL" id="CP132914">
    <property type="protein sequence ID" value="WMB71673.1"/>
    <property type="molecule type" value="Genomic_DNA"/>
</dbReference>
<evidence type="ECO:0000256" key="1">
    <source>
        <dbReference type="ARBA" id="ARBA00004651"/>
    </source>
</evidence>
<dbReference type="Proteomes" id="UP000527352">
    <property type="component" value="Unassembled WGS sequence"/>
</dbReference>
<sequence>MEQLYELAQAMIHNDLAVLANPKIALMVSALICGFLVLENGFIPTAFLPGDSLLFLTGVLIYQDILHIGIMPLLVLATFTGTAIGYLQGRFLGHTQIYQKLLSNIDIKHQEKATHLIDNYGVITLLLARYIPFVRTVYPYILGATGISSRRFLLINFISSMVWIFSVVGFGYLISHTQLATKYQTQFMSIIIYLPVALLTFGIIALVYKWLSKTKEV</sequence>
<keyword evidence="4 7" id="KW-0812">Transmembrane</keyword>
<comment type="caution">
    <text evidence="7">Lacks conserved residue(s) required for the propagation of feature annotation.</text>
</comment>
<evidence type="ECO:0000256" key="4">
    <source>
        <dbReference type="ARBA" id="ARBA00022692"/>
    </source>
</evidence>
<comment type="similarity">
    <text evidence="2 7">Belongs to the DedA family.</text>
</comment>
<evidence type="ECO:0000313" key="11">
    <source>
        <dbReference type="Proteomes" id="UP000527352"/>
    </source>
</evidence>
<reference evidence="10" key="2">
    <citation type="submission" date="2023-08" db="EMBL/GenBank/DDBJ databases">
        <title>Complete genome sequence of Shewanella oncorhynchi Z-P2, a siderophore putrebactin-producing bacterium.</title>
        <authorList>
            <person name="Zhang Y."/>
        </authorList>
    </citation>
    <scope>NUCLEOTIDE SEQUENCE</scope>
    <source>
        <strain evidence="10">Z-P2</strain>
    </source>
</reference>
<feature type="transmembrane region" description="Helical" evidence="7">
    <location>
        <begin position="187"/>
        <end position="211"/>
    </location>
</feature>
<dbReference type="Proteomes" id="UP001236800">
    <property type="component" value="Chromosome"/>
</dbReference>
<evidence type="ECO:0000256" key="7">
    <source>
        <dbReference type="RuleBase" id="RU367016"/>
    </source>
</evidence>